<evidence type="ECO:0000313" key="5">
    <source>
        <dbReference type="Proteomes" id="UP001501414"/>
    </source>
</evidence>
<dbReference type="PANTHER" id="PTHR41259:SF1">
    <property type="entry name" value="DOUBLE-STRAND BREAK REPAIR RAD50 ATPASE, PUTATIVE-RELATED"/>
    <property type="match status" value="1"/>
</dbReference>
<proteinExistence type="predicted"/>
<dbReference type="InterPro" id="IPR027417">
    <property type="entry name" value="P-loop_NTPase"/>
</dbReference>
<evidence type="ECO:0000313" key="4">
    <source>
        <dbReference type="EMBL" id="GAA1380252.1"/>
    </source>
</evidence>
<sequence>MNLRTLVLERYGAYEGRELALGRGLTVVSGPNEAGKTTLLDALSDLLWGMPRPVRHAYAFSPARLAVSALVDGPDGEQLLRRTTRGLHRVPGDPDGPAEIAVDAPWGPGGAEARRRWREGFGLGHEQLREGGRKLCAGGGDLAELVFTARSGRDARALIAALDAEADALFKEHRGNRSVAVRAAFARFTETEQLAGERTSRAGEVSAVADEIARLERRAAELARARRSAADGADRARQALRAREPARELAALQAERAAQCATGAALGAEALAEYTRATADRAAAEQERDTHRARADELRAARAELDLDEDLLADASRVRELESAAQARRADAERAARLRADAAEAHRRAESALAGLVADDGRSAGERLAAVHLPADRARDLDEIARRLHDAQIEEDRAERVYAEALAEVREAADVPGGLDPDRVGRVAEVRRAIEADGSAAALCRAAVVERDAARARRAEALAAAGYRGPGADRHGQALPDSTAPDSTAPDSTAPDSTAPDSTAPGGAVPVLAPPVREVRSARTALRTAEQELRAAERAAADAAEREHRARTARDPRAGRGRPVGPVALAAARAERDDAVARLLVDDDRAASAAAGRVAAAVAAADRVADDMIASADRVAELAQKESELAAAADALAEAGAAVGRARGQADAAGSAWTTLWRAHGVAVPDPDDADTVVAALAEATRAQDEVARADERLARLRDQAQEQERALGTALAAAGRPRDGAPLDVLLVAAEDLAVEAGHARDRQVLLARLRSEAERAGGAADAARHDRELAAQRWRFALRGAGLPTDLEPSGWGTRRDTVADAQQAGALARQDDQEATRLERAVNSHRRAVTALVERHLDRAPTGTAPADRLGELADRVREVTKAAVSAGHLDDGIVDAEDAAARAARDVAAAGAVLDRLAVELALTEAMEPGGLEAAAERGAVVAALDARIAEQSRLLAAAAPDLDAGELVASAADPGAEPPAGTGGVSLSADPGALAEALDRAEAHERELGAEQDGIREQLGGLRARRRELEEAEGAAELHARAQEELAGVADAAERYLVLHLQREILRRELDAYERSHASPLLVRAGSLLERLTGGRFVALRPPSEPGAGARTLVAVRADGEELTPPTLSEGTADQVHLALRLAGIEQLQADRTAAGLPPVPVVLDDVLMTFDDERAPAAIRVLAELAGSAQVLLFTHHEHLVGLARGTGVEFTVAELGPPSRIEPVLDAGAARATPLAG</sequence>
<keyword evidence="5" id="KW-1185">Reference proteome</keyword>
<dbReference type="Gene3D" id="3.40.50.300">
    <property type="entry name" value="P-loop containing nucleotide triphosphate hydrolases"/>
    <property type="match status" value="2"/>
</dbReference>
<comment type="caution">
    <text evidence="4">The sequence shown here is derived from an EMBL/GenBank/DDBJ whole genome shotgun (WGS) entry which is preliminary data.</text>
</comment>
<feature type="compositionally biased region" description="Polar residues" evidence="2">
    <location>
        <begin position="484"/>
        <end position="501"/>
    </location>
</feature>
<accession>A0ABN1XG23</accession>
<feature type="compositionally biased region" description="Low complexity" evidence="2">
    <location>
        <begin position="504"/>
        <end position="516"/>
    </location>
</feature>
<name>A0ABN1XG23_9PSEU</name>
<dbReference type="EMBL" id="BAAAJK010000001">
    <property type="protein sequence ID" value="GAA1380252.1"/>
    <property type="molecule type" value="Genomic_DNA"/>
</dbReference>
<dbReference type="Pfam" id="PF13514">
    <property type="entry name" value="AAA_27"/>
    <property type="match status" value="1"/>
</dbReference>
<feature type="domain" description="YhaN AAA" evidence="3">
    <location>
        <begin position="1"/>
        <end position="197"/>
    </location>
</feature>
<organism evidence="4 5">
    <name type="scientific">Pseudonocardia kongjuensis</name>
    <dbReference type="NCBI Taxonomy" id="102227"/>
    <lineage>
        <taxon>Bacteria</taxon>
        <taxon>Bacillati</taxon>
        <taxon>Actinomycetota</taxon>
        <taxon>Actinomycetes</taxon>
        <taxon>Pseudonocardiales</taxon>
        <taxon>Pseudonocardiaceae</taxon>
        <taxon>Pseudonocardia</taxon>
    </lineage>
</organism>
<protein>
    <recommendedName>
        <fullName evidence="3">YhaN AAA domain-containing protein</fullName>
    </recommendedName>
</protein>
<dbReference type="SUPFAM" id="SSF52540">
    <property type="entry name" value="P-loop containing nucleoside triphosphate hydrolases"/>
    <property type="match status" value="1"/>
</dbReference>
<evidence type="ECO:0000256" key="2">
    <source>
        <dbReference type="SAM" id="MobiDB-lite"/>
    </source>
</evidence>
<evidence type="ECO:0000256" key="1">
    <source>
        <dbReference type="SAM" id="Coils"/>
    </source>
</evidence>
<dbReference type="Proteomes" id="UP001501414">
    <property type="component" value="Unassembled WGS sequence"/>
</dbReference>
<feature type="coiled-coil region" evidence="1">
    <location>
        <begin position="677"/>
        <end position="718"/>
    </location>
</feature>
<dbReference type="InterPro" id="IPR038734">
    <property type="entry name" value="YhaN_AAA"/>
</dbReference>
<dbReference type="PANTHER" id="PTHR41259">
    <property type="entry name" value="DOUBLE-STRAND BREAK REPAIR RAD50 ATPASE, PUTATIVE-RELATED"/>
    <property type="match status" value="1"/>
</dbReference>
<feature type="coiled-coil region" evidence="1">
    <location>
        <begin position="381"/>
        <end position="408"/>
    </location>
</feature>
<gene>
    <name evidence="4" type="ORF">GCM10009613_04260</name>
</gene>
<feature type="compositionally biased region" description="Basic and acidic residues" evidence="2">
    <location>
        <begin position="529"/>
        <end position="558"/>
    </location>
</feature>
<feature type="region of interest" description="Disordered" evidence="2">
    <location>
        <begin position="467"/>
        <end position="564"/>
    </location>
</feature>
<keyword evidence="1" id="KW-0175">Coiled coil</keyword>
<reference evidence="4 5" key="1">
    <citation type="journal article" date="2019" name="Int. J. Syst. Evol. Microbiol.">
        <title>The Global Catalogue of Microorganisms (GCM) 10K type strain sequencing project: providing services to taxonomists for standard genome sequencing and annotation.</title>
        <authorList>
            <consortium name="The Broad Institute Genomics Platform"/>
            <consortium name="The Broad Institute Genome Sequencing Center for Infectious Disease"/>
            <person name="Wu L."/>
            <person name="Ma J."/>
        </authorList>
    </citation>
    <scope>NUCLEOTIDE SEQUENCE [LARGE SCALE GENOMIC DNA]</scope>
    <source>
        <strain evidence="4 5">JCM 11896</strain>
    </source>
</reference>
<evidence type="ECO:0000259" key="3">
    <source>
        <dbReference type="Pfam" id="PF13514"/>
    </source>
</evidence>